<organism evidence="1 2">
    <name type="scientific">Acetivibrio ethanolgignens</name>
    <dbReference type="NCBI Taxonomy" id="290052"/>
    <lineage>
        <taxon>Bacteria</taxon>
        <taxon>Bacillati</taxon>
        <taxon>Bacillota</taxon>
        <taxon>Clostridia</taxon>
        <taxon>Eubacteriales</taxon>
        <taxon>Oscillospiraceae</taxon>
        <taxon>Acetivibrio</taxon>
    </lineage>
</organism>
<dbReference type="STRING" id="290052.ASU35_15120"/>
<keyword evidence="2" id="KW-1185">Reference proteome</keyword>
<dbReference type="EMBL" id="LNAM01000200">
    <property type="protein sequence ID" value="KSV57771.1"/>
    <property type="molecule type" value="Genomic_DNA"/>
</dbReference>
<dbReference type="Proteomes" id="UP000054874">
    <property type="component" value="Unassembled WGS sequence"/>
</dbReference>
<accession>A0A0V8QAZ3</accession>
<comment type="caution">
    <text evidence="1">The sequence shown here is derived from an EMBL/GenBank/DDBJ whole genome shotgun (WGS) entry which is preliminary data.</text>
</comment>
<reference evidence="1 2" key="1">
    <citation type="submission" date="2015-11" db="EMBL/GenBank/DDBJ databases">
        <title>Butyribacter intestini gen. nov., sp. nov., a butyric acid-producing bacterium of the family Lachnospiraceae isolated from the human faeces.</title>
        <authorList>
            <person name="Zou Y."/>
            <person name="Xue W."/>
            <person name="Luo G."/>
            <person name="Lv M."/>
        </authorList>
    </citation>
    <scope>NUCLEOTIDE SEQUENCE [LARGE SCALE GENOMIC DNA]</scope>
    <source>
        <strain evidence="1 2">ACET-33324</strain>
    </source>
</reference>
<dbReference type="AlphaFoldDB" id="A0A0V8QAZ3"/>
<proteinExistence type="predicted"/>
<evidence type="ECO:0000313" key="1">
    <source>
        <dbReference type="EMBL" id="KSV57771.1"/>
    </source>
</evidence>
<dbReference type="RefSeq" id="WP_058353984.1">
    <property type="nucleotide sequence ID" value="NZ_CABMMD010000200.1"/>
</dbReference>
<gene>
    <name evidence="1" type="ORF">ASU35_15120</name>
</gene>
<sequence>MRKLTIAEQRERENRFATEKYNIPYDELKHLMNRFYRLNGDLERLSYLENDSKTCNRRSTKELSESTNRRSEKLSADFEKYGLCLDYFSHLATICEKGITRTAIEAFYYE</sequence>
<name>A0A0V8QAZ3_9FIRM</name>
<protein>
    <submittedName>
        <fullName evidence="1">Uncharacterized protein</fullName>
    </submittedName>
</protein>
<evidence type="ECO:0000313" key="2">
    <source>
        <dbReference type="Proteomes" id="UP000054874"/>
    </source>
</evidence>